<gene>
    <name evidence="1" type="ORF">DM01DRAFT_322888</name>
</gene>
<accession>A0A1X2GAG8</accession>
<evidence type="ECO:0000313" key="2">
    <source>
        <dbReference type="Proteomes" id="UP000242146"/>
    </source>
</evidence>
<protein>
    <submittedName>
        <fullName evidence="1">Uncharacterized protein</fullName>
    </submittedName>
</protein>
<dbReference type="EMBL" id="MCGT01000027">
    <property type="protein sequence ID" value="ORX49170.1"/>
    <property type="molecule type" value="Genomic_DNA"/>
</dbReference>
<dbReference type="OrthoDB" id="2279050at2759"/>
<dbReference type="Proteomes" id="UP000242146">
    <property type="component" value="Unassembled WGS sequence"/>
</dbReference>
<reference evidence="1 2" key="1">
    <citation type="submission" date="2016-07" db="EMBL/GenBank/DDBJ databases">
        <title>Pervasive Adenine N6-methylation of Active Genes in Fungi.</title>
        <authorList>
            <consortium name="DOE Joint Genome Institute"/>
            <person name="Mondo S.J."/>
            <person name="Dannebaum R.O."/>
            <person name="Kuo R.C."/>
            <person name="Labutti K."/>
            <person name="Haridas S."/>
            <person name="Kuo A."/>
            <person name="Salamov A."/>
            <person name="Ahrendt S.R."/>
            <person name="Lipzen A."/>
            <person name="Sullivan W."/>
            <person name="Andreopoulos W.B."/>
            <person name="Clum A."/>
            <person name="Lindquist E."/>
            <person name="Daum C."/>
            <person name="Ramamoorthy G.K."/>
            <person name="Gryganskyi A."/>
            <person name="Culley D."/>
            <person name="Magnuson J.K."/>
            <person name="James T.Y."/>
            <person name="O'Malley M.A."/>
            <person name="Stajich J.E."/>
            <person name="Spatafora J.W."/>
            <person name="Visel A."/>
            <person name="Grigoriev I.V."/>
        </authorList>
    </citation>
    <scope>NUCLEOTIDE SEQUENCE [LARGE SCALE GENOMIC DNA]</scope>
    <source>
        <strain evidence="1 2">NRRL 3301</strain>
    </source>
</reference>
<evidence type="ECO:0000313" key="1">
    <source>
        <dbReference type="EMBL" id="ORX49170.1"/>
    </source>
</evidence>
<dbReference type="AlphaFoldDB" id="A0A1X2GAG8"/>
<sequence>MTSGSERRTASIDEDSLVIIHKAMQSFLINKHTSLEEYKLLKIMEGLLDAMQTYSSNDSEASVTRRFATILDFLLRSTKVRVREGEISSNATQQMRQYNAIVFGESSKVQCGRKIDILLACDSNSAKPLELSSIEIKKPGAHRGEVEQQQNKNL</sequence>
<organism evidence="1 2">
    <name type="scientific">Hesseltinella vesiculosa</name>
    <dbReference type="NCBI Taxonomy" id="101127"/>
    <lineage>
        <taxon>Eukaryota</taxon>
        <taxon>Fungi</taxon>
        <taxon>Fungi incertae sedis</taxon>
        <taxon>Mucoromycota</taxon>
        <taxon>Mucoromycotina</taxon>
        <taxon>Mucoromycetes</taxon>
        <taxon>Mucorales</taxon>
        <taxon>Cunninghamellaceae</taxon>
        <taxon>Hesseltinella</taxon>
    </lineage>
</organism>
<keyword evidence="2" id="KW-1185">Reference proteome</keyword>
<comment type="caution">
    <text evidence="1">The sequence shown here is derived from an EMBL/GenBank/DDBJ whole genome shotgun (WGS) entry which is preliminary data.</text>
</comment>
<name>A0A1X2GAG8_9FUNG</name>
<proteinExistence type="predicted"/>